<gene>
    <name evidence="1" type="ORF">LTS18_004792</name>
</gene>
<accession>A0ACC3D5F9</accession>
<dbReference type="EMBL" id="JAWDJW010007463">
    <property type="protein sequence ID" value="KAK3062115.1"/>
    <property type="molecule type" value="Genomic_DNA"/>
</dbReference>
<dbReference type="Proteomes" id="UP001186974">
    <property type="component" value="Unassembled WGS sequence"/>
</dbReference>
<protein>
    <submittedName>
        <fullName evidence="1">Uncharacterized protein</fullName>
    </submittedName>
</protein>
<reference evidence="1" key="1">
    <citation type="submission" date="2024-09" db="EMBL/GenBank/DDBJ databases">
        <title>Black Yeasts Isolated from many extreme environments.</title>
        <authorList>
            <person name="Coleine C."/>
            <person name="Stajich J.E."/>
            <person name="Selbmann L."/>
        </authorList>
    </citation>
    <scope>NUCLEOTIDE SEQUENCE</scope>
    <source>
        <strain evidence="1">CCFEE 5737</strain>
    </source>
</reference>
<sequence length="373" mass="41492">MDTAISKIAPNAAFTIFTGDIVDDAVWNTTQAQNTIDINDAYAKMSARRLVYGTIGNHEASPTNAFSPTLVGDDSDWVYNLLSGIWSSFCGTKLGAYSTKYEGGNLRVISLNTNFYYDLNFWMYRRNFETDPSGQLAWLVRELQAAEDVGERVCIIGHTPPGSDDAFHDISNYFDQIMNRYSGTIAALFFGHTHKDHFEIAYSDYSARSYSNALAVSYIMPSLTPTDGHPSFRIYSVDPVTFAILDSTTYVADMTNPHYQTTGPVWTKYYSAKEAYGPLISETFANDASAELAPAFWHNVTAALQSNSDAFSAYYARKTRGWEVPACDDACKASEICQLQTMRAQDNCQTPELGLSFRKRKAELSALQRGHAL</sequence>
<keyword evidence="2" id="KW-1185">Reference proteome</keyword>
<organism evidence="1 2">
    <name type="scientific">Coniosporium uncinatum</name>
    <dbReference type="NCBI Taxonomy" id="93489"/>
    <lineage>
        <taxon>Eukaryota</taxon>
        <taxon>Fungi</taxon>
        <taxon>Dikarya</taxon>
        <taxon>Ascomycota</taxon>
        <taxon>Pezizomycotina</taxon>
        <taxon>Dothideomycetes</taxon>
        <taxon>Dothideomycetes incertae sedis</taxon>
        <taxon>Coniosporium</taxon>
    </lineage>
</organism>
<evidence type="ECO:0000313" key="1">
    <source>
        <dbReference type="EMBL" id="KAK3062115.1"/>
    </source>
</evidence>
<comment type="caution">
    <text evidence="1">The sequence shown here is derived from an EMBL/GenBank/DDBJ whole genome shotgun (WGS) entry which is preliminary data.</text>
</comment>
<feature type="non-terminal residue" evidence="1">
    <location>
        <position position="373"/>
    </location>
</feature>
<evidence type="ECO:0000313" key="2">
    <source>
        <dbReference type="Proteomes" id="UP001186974"/>
    </source>
</evidence>
<name>A0ACC3D5F9_9PEZI</name>
<proteinExistence type="predicted"/>